<gene>
    <name evidence="3" type="ORF">UK23_40455</name>
</gene>
<dbReference type="InterPro" id="IPR016032">
    <property type="entry name" value="Sig_transdc_resp-reg_C-effctor"/>
</dbReference>
<dbReference type="SUPFAM" id="SSF52540">
    <property type="entry name" value="P-loop containing nucleoside triphosphate hydrolases"/>
    <property type="match status" value="1"/>
</dbReference>
<proteinExistence type="predicted"/>
<accession>A0A0F0GIJ4</accession>
<dbReference type="InterPro" id="IPR000792">
    <property type="entry name" value="Tscrpt_reg_LuxR_C"/>
</dbReference>
<dbReference type="SUPFAM" id="SSF46894">
    <property type="entry name" value="C-terminal effector domain of the bipartite response regulators"/>
    <property type="match status" value="1"/>
</dbReference>
<feature type="domain" description="HTH luxR-type" evidence="2">
    <location>
        <begin position="797"/>
        <end position="854"/>
    </location>
</feature>
<dbReference type="SMART" id="SM00421">
    <property type="entry name" value="HTH_LUXR"/>
    <property type="match status" value="1"/>
</dbReference>
<dbReference type="RefSeq" id="WP_045317100.1">
    <property type="nucleotide sequence ID" value="NZ_JYJG01000402.1"/>
</dbReference>
<dbReference type="AlphaFoldDB" id="A0A0F0GIJ4"/>
<organism evidence="3 4">
    <name type="scientific">Lentzea aerocolonigenes</name>
    <name type="common">Lechevalieria aerocolonigenes</name>
    <name type="synonym">Saccharothrix aerocolonigenes</name>
    <dbReference type="NCBI Taxonomy" id="68170"/>
    <lineage>
        <taxon>Bacteria</taxon>
        <taxon>Bacillati</taxon>
        <taxon>Actinomycetota</taxon>
        <taxon>Actinomycetes</taxon>
        <taxon>Pseudonocardiales</taxon>
        <taxon>Pseudonocardiaceae</taxon>
        <taxon>Lentzea</taxon>
    </lineage>
</organism>
<evidence type="ECO:0008006" key="5">
    <source>
        <dbReference type="Google" id="ProtNLM"/>
    </source>
</evidence>
<dbReference type="InterPro" id="IPR036388">
    <property type="entry name" value="WH-like_DNA-bd_sf"/>
</dbReference>
<dbReference type="GO" id="GO:0006355">
    <property type="term" value="P:regulation of DNA-templated transcription"/>
    <property type="evidence" value="ECO:0007669"/>
    <property type="project" value="InterPro"/>
</dbReference>
<dbReference type="Gene3D" id="1.10.10.10">
    <property type="entry name" value="Winged helix-like DNA-binding domain superfamily/Winged helix DNA-binding domain"/>
    <property type="match status" value="1"/>
</dbReference>
<dbReference type="PATRIC" id="fig|68170.10.peg.808"/>
<evidence type="ECO:0000313" key="4">
    <source>
        <dbReference type="Proteomes" id="UP000033393"/>
    </source>
</evidence>
<evidence type="ECO:0000313" key="3">
    <source>
        <dbReference type="EMBL" id="KJK40093.1"/>
    </source>
</evidence>
<keyword evidence="4" id="KW-1185">Reference proteome</keyword>
<protein>
    <recommendedName>
        <fullName evidence="5">HTH luxR-type domain-containing protein</fullName>
    </recommendedName>
</protein>
<evidence type="ECO:0000259" key="1">
    <source>
        <dbReference type="SMART" id="SM00382"/>
    </source>
</evidence>
<name>A0A0F0GIJ4_LENAE</name>
<reference evidence="3 4" key="1">
    <citation type="submission" date="2015-02" db="EMBL/GenBank/DDBJ databases">
        <authorList>
            <person name="Ju K.-S."/>
            <person name="Doroghazi J.R."/>
            <person name="Metcalf W."/>
        </authorList>
    </citation>
    <scope>NUCLEOTIDE SEQUENCE [LARGE SCALE GENOMIC DNA]</scope>
    <source>
        <strain evidence="3 4">NRRL B-16140</strain>
    </source>
</reference>
<dbReference type="SMART" id="SM00382">
    <property type="entry name" value="AAA"/>
    <property type="match status" value="1"/>
</dbReference>
<sequence>MTGTLDHTDTPTSNLIARDDAHTSVVWPLLSGTTRLVLVTGPAGIGRTALLNEVRDTLEHQRVRTADVPLLRADRNRPQAVVARVREELARWSRPPVLFLDDLHRLNHDVLRALLDALPQLATCVVGSYRTPVRLEHTDLADALKSNALTEIVPLTPLNRAEVSLMFTGLLNVSADPELARRLHKDSRGFPGLVDLAVDGYLRGGALRIIDRTAYLVDEPRGTGHRHPAVERIRLLGEDAWQTAKAMAILHPLGPAAVELLGDTRGLPELEAEGVLVRHEDGYRFRAPVLAHALAAVLGPYERHDLGWRAVQAIWEGRAFCANPSYLPDRLIDAGGFADAEKACAQLLAAGKAVVLHDPSARRWLRAAAGRATSPTQQAEALFMHAVACASHNDFVTAMASVEAALELPDEFTPDQIQELHLIRLVGMCAAGDRAALRKVADSSWRSLPGGTAARFIGRAVAMCYTDRWDEAATLLASTRGMWRLGNAATVTFGELFGMSAALMSGRMADFERVASDPGLCPLYAVDRHRPALQAAMARCLMLAGEMKRAERMLVGQQLEAADLALIQTADGRWDDALGNARKALVTGSTLGQVAAHTALAHGLATMLITRAKLTRAREVIADARTGQNILPHLLDVPESDLELVLGARDKSRRALRRGLAFAAQHAIVIGTDELEMRLAVMSLDDDDREDAEFRVERLADIAETMDTGRAHRNHLLARAVTWHDKQAAAEVRRIVVERDQPHEIAMTLTALASHGLGDARTLREAYELFGIMDALLPRALLRHLMREHGVAVPGRAATTAEQERLLACLVAEGLTNRELAGVLRSTEKSIEAKLTRLFQRTGYRSRVELATAMLTGEYH</sequence>
<evidence type="ECO:0000259" key="2">
    <source>
        <dbReference type="SMART" id="SM00421"/>
    </source>
</evidence>
<feature type="domain" description="AAA+ ATPase" evidence="1">
    <location>
        <begin position="33"/>
        <end position="159"/>
    </location>
</feature>
<dbReference type="Proteomes" id="UP000033393">
    <property type="component" value="Unassembled WGS sequence"/>
</dbReference>
<dbReference type="InterPro" id="IPR003593">
    <property type="entry name" value="AAA+_ATPase"/>
</dbReference>
<dbReference type="InterPro" id="IPR027417">
    <property type="entry name" value="P-loop_NTPase"/>
</dbReference>
<dbReference type="EMBL" id="JYJG01000402">
    <property type="protein sequence ID" value="KJK40093.1"/>
    <property type="molecule type" value="Genomic_DNA"/>
</dbReference>
<dbReference type="OrthoDB" id="3333376at2"/>
<dbReference type="GO" id="GO:0003677">
    <property type="term" value="F:DNA binding"/>
    <property type="evidence" value="ECO:0007669"/>
    <property type="project" value="InterPro"/>
</dbReference>
<comment type="caution">
    <text evidence="3">The sequence shown here is derived from an EMBL/GenBank/DDBJ whole genome shotgun (WGS) entry which is preliminary data.</text>
</comment>
<dbReference type="Gene3D" id="3.40.50.300">
    <property type="entry name" value="P-loop containing nucleotide triphosphate hydrolases"/>
    <property type="match status" value="1"/>
</dbReference>